<reference evidence="2" key="1">
    <citation type="submission" date="2020-11" db="EMBL/GenBank/DDBJ databases">
        <authorList>
            <person name="Tran Van P."/>
        </authorList>
    </citation>
    <scope>NUCLEOTIDE SEQUENCE</scope>
</reference>
<organism evidence="2">
    <name type="scientific">Timema cristinae</name>
    <name type="common">Walking stick</name>
    <dbReference type="NCBI Taxonomy" id="61476"/>
    <lineage>
        <taxon>Eukaryota</taxon>
        <taxon>Metazoa</taxon>
        <taxon>Ecdysozoa</taxon>
        <taxon>Arthropoda</taxon>
        <taxon>Hexapoda</taxon>
        <taxon>Insecta</taxon>
        <taxon>Pterygota</taxon>
        <taxon>Neoptera</taxon>
        <taxon>Polyneoptera</taxon>
        <taxon>Phasmatodea</taxon>
        <taxon>Timematodea</taxon>
        <taxon>Timematoidea</taxon>
        <taxon>Timematidae</taxon>
        <taxon>Timema</taxon>
    </lineage>
</organism>
<evidence type="ECO:0000313" key="2">
    <source>
        <dbReference type="EMBL" id="CAD7402399.1"/>
    </source>
</evidence>
<name>A0A7R9CTW4_TIMCR</name>
<feature type="region of interest" description="Disordered" evidence="1">
    <location>
        <begin position="431"/>
        <end position="508"/>
    </location>
</feature>
<accession>A0A7R9CTW4</accession>
<protein>
    <submittedName>
        <fullName evidence="2">Uncharacterized protein</fullName>
    </submittedName>
</protein>
<proteinExistence type="predicted"/>
<sequence>MLDEVPVLLAIAGAVVNILEPGFVEQKGGYTQVYQTFSDQLRQTIIVTFVHHEPELVCQHQIHPEQHLEETVVECGHCIQFPVLLLHKFFLYVFVGDVVHLEQCSAILTPLPHVVDDLRGPVTYLREEPSRYLDRRVMTPESRSLAAQMNSASMLMLRVGATRSMESVSPHTTHFRQLGDVPTKPPMKLLAGYGLGTTQASDINKSCLATLSSAAVLSSGPGENTHMLVIDEKYLVMTWLSDQGQEDRLQELNPERYDNCPMLSCKRNLVGFEEGSSPHRRFSIYRPSVFYVMVSLTYDVRAGLMDELTKILICSECSDHISISPSVLQVVVETDSTTDRVCEILSISFSHKGERRGFRRGEGKLDGKLSGAYRWWSRKSSPGNVAITLVRYVESPMILCNLAEPSLLNAWSVGTKKVYELPGFWSSRVPPHHSPEYPPDPSPEVPPDHSPEVLSGYSPEVPPEHSPEVPPDHSPEVTPDHSPEVLSEYSPEVPPDHSPEYPPDPSPKSPPGLYLKFFLNTPLRFLLTTHLRFPLTIHLRLLLTTHLKFFLNTPLRFLLTTHLKFLQSTHLELLLYTHLKFPSCRKMSPADVLTGLSALLMT</sequence>
<feature type="compositionally biased region" description="Basic and acidic residues" evidence="1">
    <location>
        <begin position="462"/>
        <end position="483"/>
    </location>
</feature>
<feature type="compositionally biased region" description="Pro residues" evidence="1">
    <location>
        <begin position="436"/>
        <end position="445"/>
    </location>
</feature>
<dbReference type="AlphaFoldDB" id="A0A7R9CTW4"/>
<dbReference type="EMBL" id="OC318530">
    <property type="protein sequence ID" value="CAD7402399.1"/>
    <property type="molecule type" value="Genomic_DNA"/>
</dbReference>
<gene>
    <name evidence="2" type="ORF">TCEB3V08_LOCUS6470</name>
</gene>
<evidence type="ECO:0000256" key="1">
    <source>
        <dbReference type="SAM" id="MobiDB-lite"/>
    </source>
</evidence>